<dbReference type="InterPro" id="IPR036388">
    <property type="entry name" value="WH-like_DNA-bd_sf"/>
</dbReference>
<keyword evidence="4" id="KW-1185">Reference proteome</keyword>
<dbReference type="SUPFAM" id="SSF53067">
    <property type="entry name" value="Actin-like ATPase domain"/>
    <property type="match status" value="1"/>
</dbReference>
<protein>
    <submittedName>
        <fullName evidence="3">ROK family transcriptional regulator</fullName>
    </submittedName>
</protein>
<gene>
    <name evidence="3" type="ORF">GCM10010439_71410</name>
</gene>
<dbReference type="CDD" id="cd23763">
    <property type="entry name" value="ASKHA_ATPase_ROK"/>
    <property type="match status" value="1"/>
</dbReference>
<dbReference type="SUPFAM" id="SSF46785">
    <property type="entry name" value="Winged helix' DNA-binding domain"/>
    <property type="match status" value="1"/>
</dbReference>
<sequence>MTIGDALPGGDQSSLRHLNTRRVLRLLYEGPSLTISGVARVTGLSRPTVQGILTSLVDARLLALDGHDTVPTGGRPAQRYRFAGEAGQLAGLDIGAHAISARVTDLAGRQMAAARTAIDPGLTARQRIDAVVELLARIRPQGSPALWAAGAGSPGIIDDGVVRLSVAIPGWTGIRLAEELGERLGCPVTAMKDANLAVLAEHRVGSAQGVAHVLYVHAGHRLGVGVLVDGRPFTGGSGAAGEIGRHPGLGWSTAPDKLLSDAGVGPGANSIEWVFSQARKGDRDAITAVGAYARALAQGVGAMALAVDPQLIVVGGGIARAGAAVLEPMRSHLADVLYEVPELAISALGDEAVAIGAIEAARDRVRAELFTSDESPS</sequence>
<evidence type="ECO:0000259" key="2">
    <source>
        <dbReference type="Pfam" id="PF12802"/>
    </source>
</evidence>
<comment type="caution">
    <text evidence="3">The sequence shown here is derived from an EMBL/GenBank/DDBJ whole genome shotgun (WGS) entry which is preliminary data.</text>
</comment>
<dbReference type="PANTHER" id="PTHR18964:SF149">
    <property type="entry name" value="BIFUNCTIONAL UDP-N-ACETYLGLUCOSAMINE 2-EPIMERASE_N-ACETYLMANNOSAMINE KINASE"/>
    <property type="match status" value="1"/>
</dbReference>
<dbReference type="CDD" id="cd00090">
    <property type="entry name" value="HTH_ARSR"/>
    <property type="match status" value="1"/>
</dbReference>
<reference evidence="3 4" key="1">
    <citation type="journal article" date="2019" name="Int. J. Syst. Evol. Microbiol.">
        <title>The Global Catalogue of Microorganisms (GCM) 10K type strain sequencing project: providing services to taxonomists for standard genome sequencing and annotation.</title>
        <authorList>
            <consortium name="The Broad Institute Genomics Platform"/>
            <consortium name="The Broad Institute Genome Sequencing Center for Infectious Disease"/>
            <person name="Wu L."/>
            <person name="Ma J."/>
        </authorList>
    </citation>
    <scope>NUCLEOTIDE SEQUENCE [LARGE SCALE GENOMIC DNA]</scope>
    <source>
        <strain evidence="3 4">JCM 8201</strain>
    </source>
</reference>
<dbReference type="Pfam" id="PF12802">
    <property type="entry name" value="MarR_2"/>
    <property type="match status" value="1"/>
</dbReference>
<comment type="similarity">
    <text evidence="1">Belongs to the ROK (NagC/XylR) family.</text>
</comment>
<dbReference type="PANTHER" id="PTHR18964">
    <property type="entry name" value="ROK (REPRESSOR, ORF, KINASE) FAMILY"/>
    <property type="match status" value="1"/>
</dbReference>
<dbReference type="Gene3D" id="3.30.420.40">
    <property type="match status" value="4"/>
</dbReference>
<dbReference type="Pfam" id="PF00480">
    <property type="entry name" value="ROK"/>
    <property type="match status" value="2"/>
</dbReference>
<dbReference type="InterPro" id="IPR043129">
    <property type="entry name" value="ATPase_NBD"/>
</dbReference>
<proteinExistence type="inferred from homology"/>
<dbReference type="RefSeq" id="WP_344457813.1">
    <property type="nucleotide sequence ID" value="NZ_BAAATZ010000037.1"/>
</dbReference>
<name>A0ABN3UTW0_9ACTN</name>
<dbReference type="Proteomes" id="UP001501842">
    <property type="component" value="Unassembled WGS sequence"/>
</dbReference>
<feature type="domain" description="HTH marR-type" evidence="2">
    <location>
        <begin position="22"/>
        <end position="64"/>
    </location>
</feature>
<dbReference type="Gene3D" id="1.10.10.10">
    <property type="entry name" value="Winged helix-like DNA-binding domain superfamily/Winged helix DNA-binding domain"/>
    <property type="match status" value="1"/>
</dbReference>
<dbReference type="InterPro" id="IPR000600">
    <property type="entry name" value="ROK"/>
</dbReference>
<accession>A0ABN3UTW0</accession>
<evidence type="ECO:0000313" key="4">
    <source>
        <dbReference type="Proteomes" id="UP001501842"/>
    </source>
</evidence>
<evidence type="ECO:0000256" key="1">
    <source>
        <dbReference type="ARBA" id="ARBA00006479"/>
    </source>
</evidence>
<dbReference type="InterPro" id="IPR011991">
    <property type="entry name" value="ArsR-like_HTH"/>
</dbReference>
<organism evidence="3 4">
    <name type="scientific">Actinocorallia aurantiaca</name>
    <dbReference type="NCBI Taxonomy" id="46204"/>
    <lineage>
        <taxon>Bacteria</taxon>
        <taxon>Bacillati</taxon>
        <taxon>Actinomycetota</taxon>
        <taxon>Actinomycetes</taxon>
        <taxon>Streptosporangiales</taxon>
        <taxon>Thermomonosporaceae</taxon>
        <taxon>Actinocorallia</taxon>
    </lineage>
</organism>
<dbReference type="EMBL" id="BAAATZ010000037">
    <property type="protein sequence ID" value="GAA2738228.1"/>
    <property type="molecule type" value="Genomic_DNA"/>
</dbReference>
<evidence type="ECO:0000313" key="3">
    <source>
        <dbReference type="EMBL" id="GAA2738228.1"/>
    </source>
</evidence>
<dbReference type="InterPro" id="IPR000835">
    <property type="entry name" value="HTH_MarR-typ"/>
</dbReference>
<dbReference type="InterPro" id="IPR036390">
    <property type="entry name" value="WH_DNA-bd_sf"/>
</dbReference>